<protein>
    <submittedName>
        <fullName evidence="1">Uncharacterized protein</fullName>
    </submittedName>
</protein>
<dbReference type="EMBL" id="MU117982">
    <property type="protein sequence ID" value="KAF9650706.1"/>
    <property type="molecule type" value="Genomic_DNA"/>
</dbReference>
<proteinExistence type="predicted"/>
<evidence type="ECO:0000313" key="2">
    <source>
        <dbReference type="Proteomes" id="UP000886501"/>
    </source>
</evidence>
<gene>
    <name evidence="1" type="ORF">BDM02DRAFT_1295588</name>
</gene>
<reference evidence="1" key="2">
    <citation type="journal article" date="2020" name="Nat. Commun.">
        <title>Large-scale genome sequencing of mycorrhizal fungi provides insights into the early evolution of symbiotic traits.</title>
        <authorList>
            <person name="Miyauchi S."/>
            <person name="Kiss E."/>
            <person name="Kuo A."/>
            <person name="Drula E."/>
            <person name="Kohler A."/>
            <person name="Sanchez-Garcia M."/>
            <person name="Morin E."/>
            <person name="Andreopoulos B."/>
            <person name="Barry K.W."/>
            <person name="Bonito G."/>
            <person name="Buee M."/>
            <person name="Carver A."/>
            <person name="Chen C."/>
            <person name="Cichocki N."/>
            <person name="Clum A."/>
            <person name="Culley D."/>
            <person name="Crous P.W."/>
            <person name="Fauchery L."/>
            <person name="Girlanda M."/>
            <person name="Hayes R.D."/>
            <person name="Keri Z."/>
            <person name="LaButti K."/>
            <person name="Lipzen A."/>
            <person name="Lombard V."/>
            <person name="Magnuson J."/>
            <person name="Maillard F."/>
            <person name="Murat C."/>
            <person name="Nolan M."/>
            <person name="Ohm R.A."/>
            <person name="Pangilinan J."/>
            <person name="Pereira M.F."/>
            <person name="Perotto S."/>
            <person name="Peter M."/>
            <person name="Pfister S."/>
            <person name="Riley R."/>
            <person name="Sitrit Y."/>
            <person name="Stielow J.B."/>
            <person name="Szollosi G."/>
            <person name="Zifcakova L."/>
            <person name="Stursova M."/>
            <person name="Spatafora J.W."/>
            <person name="Tedersoo L."/>
            <person name="Vaario L.M."/>
            <person name="Yamada A."/>
            <person name="Yan M."/>
            <person name="Wang P."/>
            <person name="Xu J."/>
            <person name="Bruns T."/>
            <person name="Baldrian P."/>
            <person name="Vilgalys R."/>
            <person name="Dunand C."/>
            <person name="Henrissat B."/>
            <person name="Grigoriev I.V."/>
            <person name="Hibbett D."/>
            <person name="Nagy L.G."/>
            <person name="Martin F.M."/>
        </authorList>
    </citation>
    <scope>NUCLEOTIDE SEQUENCE</scope>
    <source>
        <strain evidence="1">P2</strain>
    </source>
</reference>
<name>A0ACB6ZM14_THEGA</name>
<accession>A0ACB6ZM14</accession>
<evidence type="ECO:0000313" key="1">
    <source>
        <dbReference type="EMBL" id="KAF9650706.1"/>
    </source>
</evidence>
<comment type="caution">
    <text evidence="1">The sequence shown here is derived from an EMBL/GenBank/DDBJ whole genome shotgun (WGS) entry which is preliminary data.</text>
</comment>
<sequence>MSSSSHRRRRIRGGESKRKEHVLCKHKIVAPLIFVEKNSYHVPFLTSPPYPLRNEYNYQGTIQEKKVRICERNNNEKKVMIGRNWGPVLRASPYSCIRS</sequence>
<organism evidence="1 2">
    <name type="scientific">Thelephora ganbajun</name>
    <name type="common">Ganba fungus</name>
    <dbReference type="NCBI Taxonomy" id="370292"/>
    <lineage>
        <taxon>Eukaryota</taxon>
        <taxon>Fungi</taxon>
        <taxon>Dikarya</taxon>
        <taxon>Basidiomycota</taxon>
        <taxon>Agaricomycotina</taxon>
        <taxon>Agaricomycetes</taxon>
        <taxon>Thelephorales</taxon>
        <taxon>Thelephoraceae</taxon>
        <taxon>Thelephora</taxon>
    </lineage>
</organism>
<dbReference type="Proteomes" id="UP000886501">
    <property type="component" value="Unassembled WGS sequence"/>
</dbReference>
<keyword evidence="2" id="KW-1185">Reference proteome</keyword>
<reference evidence="1" key="1">
    <citation type="submission" date="2019-10" db="EMBL/GenBank/DDBJ databases">
        <authorList>
            <consortium name="DOE Joint Genome Institute"/>
            <person name="Kuo A."/>
            <person name="Miyauchi S."/>
            <person name="Kiss E."/>
            <person name="Drula E."/>
            <person name="Kohler A."/>
            <person name="Sanchez-Garcia M."/>
            <person name="Andreopoulos B."/>
            <person name="Barry K.W."/>
            <person name="Bonito G."/>
            <person name="Buee M."/>
            <person name="Carver A."/>
            <person name="Chen C."/>
            <person name="Cichocki N."/>
            <person name="Clum A."/>
            <person name="Culley D."/>
            <person name="Crous P.W."/>
            <person name="Fauchery L."/>
            <person name="Girlanda M."/>
            <person name="Hayes R."/>
            <person name="Keri Z."/>
            <person name="Labutti K."/>
            <person name="Lipzen A."/>
            <person name="Lombard V."/>
            <person name="Magnuson J."/>
            <person name="Maillard F."/>
            <person name="Morin E."/>
            <person name="Murat C."/>
            <person name="Nolan M."/>
            <person name="Ohm R."/>
            <person name="Pangilinan J."/>
            <person name="Pereira M."/>
            <person name="Perotto S."/>
            <person name="Peter M."/>
            <person name="Riley R."/>
            <person name="Sitrit Y."/>
            <person name="Stielow B."/>
            <person name="Szollosi G."/>
            <person name="Zifcakova L."/>
            <person name="Stursova M."/>
            <person name="Spatafora J.W."/>
            <person name="Tedersoo L."/>
            <person name="Vaario L.-M."/>
            <person name="Yamada A."/>
            <person name="Yan M."/>
            <person name="Wang P."/>
            <person name="Xu J."/>
            <person name="Bruns T."/>
            <person name="Baldrian P."/>
            <person name="Vilgalys R."/>
            <person name="Henrissat B."/>
            <person name="Grigoriev I.V."/>
            <person name="Hibbett D."/>
            <person name="Nagy L.G."/>
            <person name="Martin F.M."/>
        </authorList>
    </citation>
    <scope>NUCLEOTIDE SEQUENCE</scope>
    <source>
        <strain evidence="1">P2</strain>
    </source>
</reference>